<dbReference type="VEuPathDB" id="TrichDB:TRFO_33706"/>
<sequence>MIYLKKKNPIDIEFNRFSYHYNEDTAQKQIQRNTTGAKNSLFETSLEWNQTTTTDKFIFNNKSFIPEITSSLNHFLTSESNNIYYRPKSATRPGYDSAIKIKKGRKTSLFILQMTISESHSFHMNSFEELQQYTLSHKWNIEFWMVLPKMCQLRISKIKISQKDQTAQTATQEENEQLFCKYTQNTPFIVAVPNMNIIINSKKLKHHLKQTAKRDYS</sequence>
<protein>
    <submittedName>
        <fullName evidence="1">Uncharacterized protein</fullName>
    </submittedName>
</protein>
<dbReference type="GeneID" id="94843934"/>
<dbReference type="AlphaFoldDB" id="A0A1J4JM66"/>
<name>A0A1J4JM66_9EUKA</name>
<organism evidence="1 2">
    <name type="scientific">Tritrichomonas foetus</name>
    <dbReference type="NCBI Taxonomy" id="1144522"/>
    <lineage>
        <taxon>Eukaryota</taxon>
        <taxon>Metamonada</taxon>
        <taxon>Parabasalia</taxon>
        <taxon>Tritrichomonadida</taxon>
        <taxon>Tritrichomonadidae</taxon>
        <taxon>Tritrichomonas</taxon>
    </lineage>
</organism>
<keyword evidence="2" id="KW-1185">Reference proteome</keyword>
<evidence type="ECO:0000313" key="1">
    <source>
        <dbReference type="EMBL" id="OHS99785.1"/>
    </source>
</evidence>
<evidence type="ECO:0000313" key="2">
    <source>
        <dbReference type="Proteomes" id="UP000179807"/>
    </source>
</evidence>
<dbReference type="Proteomes" id="UP000179807">
    <property type="component" value="Unassembled WGS sequence"/>
</dbReference>
<dbReference type="EMBL" id="MLAK01000987">
    <property type="protein sequence ID" value="OHS99785.1"/>
    <property type="molecule type" value="Genomic_DNA"/>
</dbReference>
<proteinExistence type="predicted"/>
<reference evidence="1" key="1">
    <citation type="submission" date="2016-10" db="EMBL/GenBank/DDBJ databases">
        <authorList>
            <person name="Benchimol M."/>
            <person name="Almeida L.G."/>
            <person name="Vasconcelos A.T."/>
            <person name="Perreira-Neves A."/>
            <person name="Rosa I.A."/>
            <person name="Tasca T."/>
            <person name="Bogo M.R."/>
            <person name="de Souza W."/>
        </authorList>
    </citation>
    <scope>NUCLEOTIDE SEQUENCE [LARGE SCALE GENOMIC DNA]</scope>
    <source>
        <strain evidence="1">K</strain>
    </source>
</reference>
<dbReference type="RefSeq" id="XP_068352922.1">
    <property type="nucleotide sequence ID" value="XM_068509230.1"/>
</dbReference>
<accession>A0A1J4JM66</accession>
<gene>
    <name evidence="1" type="ORF">TRFO_33706</name>
</gene>
<comment type="caution">
    <text evidence="1">The sequence shown here is derived from an EMBL/GenBank/DDBJ whole genome shotgun (WGS) entry which is preliminary data.</text>
</comment>